<proteinExistence type="predicted"/>
<comment type="caution">
    <text evidence="1">The sequence shown here is derived from an EMBL/GenBank/DDBJ whole genome shotgun (WGS) entry which is preliminary data.</text>
</comment>
<dbReference type="RefSeq" id="XP_028869472.1">
    <property type="nucleotide sequence ID" value="XM_029013639.1"/>
</dbReference>
<protein>
    <submittedName>
        <fullName evidence="1">N-acetylglucosamine-1-phosphodiester alpha-N-acetylglucosaminidase, putative</fullName>
    </submittedName>
</protein>
<dbReference type="AlphaFoldDB" id="A0A2H6KJS7"/>
<dbReference type="Proteomes" id="UP000236319">
    <property type="component" value="Unassembled WGS sequence"/>
</dbReference>
<name>A0A2H6KJS7_9APIC</name>
<keyword evidence="2" id="KW-1185">Reference proteome</keyword>
<evidence type="ECO:0000313" key="2">
    <source>
        <dbReference type="Proteomes" id="UP000236319"/>
    </source>
</evidence>
<accession>A0A2H6KJS7</accession>
<reference evidence="1 2" key="1">
    <citation type="journal article" date="2017" name="BMC Genomics">
        <title>Whole-genome assembly of Babesia ovata and comparative genomics between closely related pathogens.</title>
        <authorList>
            <person name="Yamagishi J."/>
            <person name="Asada M."/>
            <person name="Hakimi H."/>
            <person name="Tanaka T.Q."/>
            <person name="Sugimoto C."/>
            <person name="Kawazu S."/>
        </authorList>
    </citation>
    <scope>NUCLEOTIDE SEQUENCE [LARGE SCALE GENOMIC DNA]</scope>
    <source>
        <strain evidence="1 2">Miyake</strain>
    </source>
</reference>
<dbReference type="VEuPathDB" id="PiroplasmaDB:BOVATA_047220"/>
<dbReference type="EMBL" id="BDSA01000024">
    <property type="protein sequence ID" value="GBE63229.1"/>
    <property type="molecule type" value="Genomic_DNA"/>
</dbReference>
<dbReference type="GeneID" id="39876999"/>
<evidence type="ECO:0000313" key="1">
    <source>
        <dbReference type="EMBL" id="GBE63229.1"/>
    </source>
</evidence>
<sequence>MLKTRIQFNLDETEITRHVNAVQSVCSAFAESLEPEITDTAIPAYGVVSGIESQLRNGGIFINTSRATSDPNLTETVKLILSSLVATAHDAHAKLGKNVDETKTKVELIGKYFDKNDDKEAKALSTEDFGKKIDDALKVVNAKPQCWITS</sequence>
<organism evidence="1 2">
    <name type="scientific">Babesia ovata</name>
    <dbReference type="NCBI Taxonomy" id="189622"/>
    <lineage>
        <taxon>Eukaryota</taxon>
        <taxon>Sar</taxon>
        <taxon>Alveolata</taxon>
        <taxon>Apicomplexa</taxon>
        <taxon>Aconoidasida</taxon>
        <taxon>Piroplasmida</taxon>
        <taxon>Babesiidae</taxon>
        <taxon>Babesia</taxon>
    </lineage>
</organism>
<gene>
    <name evidence="1" type="ORF">BOVATA_047220</name>
</gene>